<comment type="caution">
    <text evidence="5">The sequence shown here is derived from an EMBL/GenBank/DDBJ whole genome shotgun (WGS) entry which is preliminary data.</text>
</comment>
<reference evidence="5 6" key="1">
    <citation type="submission" date="2022-10" db="EMBL/GenBank/DDBJ databases">
        <title>Roseococcus glaciei nov., sp. nov., isolated from glacier.</title>
        <authorList>
            <person name="Liu Q."/>
            <person name="Xin Y.-H."/>
        </authorList>
    </citation>
    <scope>NUCLEOTIDE SEQUENCE [LARGE SCALE GENOMIC DNA]</scope>
    <source>
        <strain evidence="5 6">MDT2-1-1</strain>
    </source>
</reference>
<evidence type="ECO:0000313" key="5">
    <source>
        <dbReference type="EMBL" id="MCW8088087.1"/>
    </source>
</evidence>
<dbReference type="Pfam" id="PF02563">
    <property type="entry name" value="Poly_export"/>
    <property type="match status" value="1"/>
</dbReference>
<protein>
    <submittedName>
        <fullName evidence="5">Polysaccharide export protein</fullName>
    </submittedName>
</protein>
<evidence type="ECO:0000259" key="4">
    <source>
        <dbReference type="Pfam" id="PF10531"/>
    </source>
</evidence>
<feature type="chain" id="PRO_5045488977" evidence="2">
    <location>
        <begin position="34"/>
        <end position="203"/>
    </location>
</feature>
<organism evidence="5 6">
    <name type="scientific">Sabulicella glaciei</name>
    <dbReference type="NCBI Taxonomy" id="2984948"/>
    <lineage>
        <taxon>Bacteria</taxon>
        <taxon>Pseudomonadati</taxon>
        <taxon>Pseudomonadota</taxon>
        <taxon>Alphaproteobacteria</taxon>
        <taxon>Acetobacterales</taxon>
        <taxon>Acetobacteraceae</taxon>
        <taxon>Sabulicella</taxon>
    </lineage>
</organism>
<dbReference type="PROSITE" id="PS51257">
    <property type="entry name" value="PROKAR_LIPOPROTEIN"/>
    <property type="match status" value="1"/>
</dbReference>
<dbReference type="Proteomes" id="UP001526430">
    <property type="component" value="Unassembled WGS sequence"/>
</dbReference>
<feature type="domain" description="Polysaccharide export protein N-terminal" evidence="3">
    <location>
        <begin position="48"/>
        <end position="123"/>
    </location>
</feature>
<keyword evidence="1 2" id="KW-0732">Signal</keyword>
<dbReference type="PANTHER" id="PTHR33619">
    <property type="entry name" value="POLYSACCHARIDE EXPORT PROTEIN GFCE-RELATED"/>
    <property type="match status" value="1"/>
</dbReference>
<accession>A0ABT3P105</accession>
<feature type="signal peptide" evidence="2">
    <location>
        <begin position="1"/>
        <end position="33"/>
    </location>
</feature>
<dbReference type="InterPro" id="IPR049712">
    <property type="entry name" value="Poly_export"/>
</dbReference>
<dbReference type="EMBL" id="JAPFQI010000026">
    <property type="protein sequence ID" value="MCW8088087.1"/>
    <property type="molecule type" value="Genomic_DNA"/>
</dbReference>
<name>A0ABT3P105_9PROT</name>
<gene>
    <name evidence="5" type="ORF">OF850_21040</name>
</gene>
<evidence type="ECO:0000256" key="2">
    <source>
        <dbReference type="SAM" id="SignalP"/>
    </source>
</evidence>
<keyword evidence="6" id="KW-1185">Reference proteome</keyword>
<evidence type="ECO:0000259" key="3">
    <source>
        <dbReference type="Pfam" id="PF02563"/>
    </source>
</evidence>
<dbReference type="Pfam" id="PF10531">
    <property type="entry name" value="SLBB"/>
    <property type="match status" value="1"/>
</dbReference>
<evidence type="ECO:0000313" key="6">
    <source>
        <dbReference type="Proteomes" id="UP001526430"/>
    </source>
</evidence>
<dbReference type="InterPro" id="IPR003715">
    <property type="entry name" value="Poly_export_N"/>
</dbReference>
<feature type="domain" description="Soluble ligand binding" evidence="4">
    <location>
        <begin position="129"/>
        <end position="177"/>
    </location>
</feature>
<dbReference type="Gene3D" id="3.30.1950.10">
    <property type="entry name" value="wza like domain"/>
    <property type="match status" value="1"/>
</dbReference>
<dbReference type="InterPro" id="IPR019554">
    <property type="entry name" value="Soluble_ligand-bd"/>
</dbReference>
<proteinExistence type="predicted"/>
<dbReference type="PANTHER" id="PTHR33619:SF3">
    <property type="entry name" value="POLYSACCHARIDE EXPORT PROTEIN GFCE-RELATED"/>
    <property type="match status" value="1"/>
</dbReference>
<sequence length="203" mass="21855">MSGNPRRLPVQDRRRFLVRHASALAVLATGATACSTPGATLPPLPPSAAEPYRLGPGDRVRVTVFDDPQLSGDFRVSDAGAISLPLAGSVPATGRTTREVERAIEGILKEKGLFQQPSVAVEVMEYRSVYVLGMVERGGQAPYQPGMTVLSAIAVFGGFNYRAVRDHVSLTRIGEDGVAREYRAGPQALVRPGDVINVLERWF</sequence>
<evidence type="ECO:0000256" key="1">
    <source>
        <dbReference type="ARBA" id="ARBA00022729"/>
    </source>
</evidence>